<dbReference type="Proteomes" id="UP000380217">
    <property type="component" value="Unassembled WGS sequence"/>
</dbReference>
<dbReference type="GO" id="GO:0004357">
    <property type="term" value="F:glutamate-cysteine ligase activity"/>
    <property type="evidence" value="ECO:0007669"/>
    <property type="project" value="InterPro"/>
</dbReference>
<organism evidence="6 7">
    <name type="scientific">Streptococcus vestibularis</name>
    <dbReference type="NCBI Taxonomy" id="1343"/>
    <lineage>
        <taxon>Bacteria</taxon>
        <taxon>Bacillati</taxon>
        <taxon>Bacillota</taxon>
        <taxon>Bacilli</taxon>
        <taxon>Lactobacillales</taxon>
        <taxon>Streptococcaceae</taxon>
        <taxon>Streptococcus</taxon>
    </lineage>
</organism>
<evidence type="ECO:0000313" key="7">
    <source>
        <dbReference type="Proteomes" id="UP000380217"/>
    </source>
</evidence>
<comment type="catalytic activity">
    <reaction evidence="5">
        <text>L-cysteine + L-glutamate + ATP = gamma-L-glutamyl-L-cysteine + ADP + phosphate + H(+)</text>
        <dbReference type="Rhea" id="RHEA:13285"/>
        <dbReference type="ChEBI" id="CHEBI:15378"/>
        <dbReference type="ChEBI" id="CHEBI:29985"/>
        <dbReference type="ChEBI" id="CHEBI:30616"/>
        <dbReference type="ChEBI" id="CHEBI:35235"/>
        <dbReference type="ChEBI" id="CHEBI:43474"/>
        <dbReference type="ChEBI" id="CHEBI:58173"/>
        <dbReference type="ChEBI" id="CHEBI:456216"/>
        <dbReference type="EC" id="6.3.2.2"/>
    </reaction>
</comment>
<evidence type="ECO:0000256" key="5">
    <source>
        <dbReference type="ARBA" id="ARBA00048819"/>
    </source>
</evidence>
<dbReference type="Gene3D" id="3.30.590.20">
    <property type="match status" value="1"/>
</dbReference>
<dbReference type="InterPro" id="IPR014746">
    <property type="entry name" value="Gln_synth/guanido_kin_cat_dom"/>
</dbReference>
<dbReference type="Pfam" id="PF04107">
    <property type="entry name" value="GCS2"/>
    <property type="match status" value="1"/>
</dbReference>
<dbReference type="AlphaFoldDB" id="A0A564SQ96"/>
<dbReference type="GO" id="GO:0006750">
    <property type="term" value="P:glutathione biosynthetic process"/>
    <property type="evidence" value="ECO:0007669"/>
    <property type="project" value="InterPro"/>
</dbReference>
<evidence type="ECO:0000313" key="6">
    <source>
        <dbReference type="EMBL" id="VUW97315.1"/>
    </source>
</evidence>
<name>A0A564SQ96_STRVE</name>
<dbReference type="EMBL" id="CABHNJ010000017">
    <property type="protein sequence ID" value="VUW97315.1"/>
    <property type="molecule type" value="Genomic_DNA"/>
</dbReference>
<proteinExistence type="predicted"/>
<evidence type="ECO:0000256" key="1">
    <source>
        <dbReference type="ARBA" id="ARBA00012220"/>
    </source>
</evidence>
<keyword evidence="4" id="KW-0067">ATP-binding</keyword>
<keyword evidence="2" id="KW-0436">Ligase</keyword>
<gene>
    <name evidence="6" type="ORF">SSSS39_00952</name>
</gene>
<accession>A0A564SQ96</accession>
<dbReference type="InterPro" id="IPR006336">
    <property type="entry name" value="GCS2"/>
</dbReference>
<dbReference type="RefSeq" id="WP_154864070.1">
    <property type="nucleotide sequence ID" value="NZ_CABHNJ010000017.1"/>
</dbReference>
<dbReference type="InterPro" id="IPR035434">
    <property type="entry name" value="GCL_bact_plant"/>
</dbReference>
<keyword evidence="3" id="KW-0547">Nucleotide-binding</keyword>
<evidence type="ECO:0000256" key="2">
    <source>
        <dbReference type="ARBA" id="ARBA00022598"/>
    </source>
</evidence>
<dbReference type="EC" id="6.3.2.2" evidence="1"/>
<dbReference type="GO" id="GO:0005524">
    <property type="term" value="F:ATP binding"/>
    <property type="evidence" value="ECO:0007669"/>
    <property type="project" value="UniProtKB-KW"/>
</dbReference>
<dbReference type="SUPFAM" id="SSF55931">
    <property type="entry name" value="Glutamine synthetase/guanido kinase"/>
    <property type="match status" value="1"/>
</dbReference>
<evidence type="ECO:0000256" key="4">
    <source>
        <dbReference type="ARBA" id="ARBA00022840"/>
    </source>
</evidence>
<evidence type="ECO:0000256" key="3">
    <source>
        <dbReference type="ARBA" id="ARBA00022741"/>
    </source>
</evidence>
<sequence>MTTAKELLKQRYYEPIKEQPELFVGIELEYPVVNLSGNATDVSLTKQLLVYLLDNFDFQADKYDSDNNPIQLIDKASGDMILFEVSYNTIEFAFAKAERISEVEERLDAYLGIIQPYLQNYNHELQGWGVNPNWAKNDNRPVKSPRYEMLMDFLELSKAKNDSFFHDYPEYGSFICGSQVQLDVSKTTYLRVLNAFNQIEGPKAVLFANSEFWGSDWDLALSRDVFWENSMHGVFEENAGVFPKVFKSEDDYFSYLSETAIFTAKRGDETYYFEPIRAKDYLSTPSVKARSIHGEVVTIEPSEEDFKTHRSYQFQDLTTRGTIEFRSVCTQPFSSTFAPAALHLGLLVNLETLESILKDTSLFEVFDYGYPRIRCLFSKKAISKDDFKLILPLTEALLTCAEDGLKNRGFGEEVYLAPLQERLAALKNRLD</sequence>
<protein>
    <recommendedName>
        <fullName evidence="1">glutamate--cysteine ligase</fullName>
        <ecNumber evidence="1">6.3.2.2</ecNumber>
    </recommendedName>
</protein>
<dbReference type="PANTHER" id="PTHR34378:SF1">
    <property type="entry name" value="GLUTAMATE--CYSTEINE LIGASE, CHLOROPLASTIC"/>
    <property type="match status" value="1"/>
</dbReference>
<dbReference type="PANTHER" id="PTHR34378">
    <property type="entry name" value="GLUTAMATE--CYSTEINE LIGASE, CHLOROPLASTIC"/>
    <property type="match status" value="1"/>
</dbReference>
<reference evidence="6 7" key="1">
    <citation type="submission" date="2019-07" db="EMBL/GenBank/DDBJ databases">
        <authorList>
            <person name="Hibberd C M."/>
            <person name="Gehrig L. J."/>
            <person name="Chang H.-W."/>
            <person name="Venkatesh S."/>
        </authorList>
    </citation>
    <scope>NUCLEOTIDE SEQUENCE [LARGE SCALE GENOMIC DNA]</scope>
    <source>
        <strain evidence="6">Streptococcus_salivarius_SS_Bg39</strain>
    </source>
</reference>